<comment type="caution">
    <text evidence="2">The sequence shown here is derived from an EMBL/GenBank/DDBJ whole genome shotgun (WGS) entry which is preliminary data.</text>
</comment>
<reference evidence="2" key="1">
    <citation type="journal article" date="2014" name="Int. J. Syst. Evol. Microbiol.">
        <title>Complete genome sequence of Corynebacterium casei LMG S-19264T (=DSM 44701T), isolated from a smear-ripened cheese.</title>
        <authorList>
            <consortium name="US DOE Joint Genome Institute (JGI-PGF)"/>
            <person name="Walter F."/>
            <person name="Albersmeier A."/>
            <person name="Kalinowski J."/>
            <person name="Ruckert C."/>
        </authorList>
    </citation>
    <scope>NUCLEOTIDE SEQUENCE</scope>
    <source>
        <strain evidence="2">CCM 7897</strain>
    </source>
</reference>
<evidence type="ECO:0000313" key="2">
    <source>
        <dbReference type="EMBL" id="GGF51803.1"/>
    </source>
</evidence>
<dbReference type="EMBL" id="BMCT01000001">
    <property type="protein sequence ID" value="GGF51803.1"/>
    <property type="molecule type" value="Genomic_DNA"/>
</dbReference>
<reference evidence="2" key="2">
    <citation type="submission" date="2020-09" db="EMBL/GenBank/DDBJ databases">
        <authorList>
            <person name="Sun Q."/>
            <person name="Sedlacek I."/>
        </authorList>
    </citation>
    <scope>NUCLEOTIDE SEQUENCE</scope>
    <source>
        <strain evidence="2">CCM 7897</strain>
    </source>
</reference>
<evidence type="ECO:0000313" key="3">
    <source>
        <dbReference type="Proteomes" id="UP000606044"/>
    </source>
</evidence>
<feature type="signal peptide" evidence="1">
    <location>
        <begin position="1"/>
        <end position="25"/>
    </location>
</feature>
<dbReference type="RefSeq" id="WP_188575779.1">
    <property type="nucleotide sequence ID" value="NZ_BMCT01000001.1"/>
</dbReference>
<dbReference type="Proteomes" id="UP000606044">
    <property type="component" value="Unassembled WGS sequence"/>
</dbReference>
<keyword evidence="3" id="KW-1185">Reference proteome</keyword>
<evidence type="ECO:0000256" key="1">
    <source>
        <dbReference type="SAM" id="SignalP"/>
    </source>
</evidence>
<sequence length="171" mass="17819">MRLSGLPLAAFSAIALASLAAPAQAEGFTTRDLTSVSSGLTSALGSGFIARSEAKRVTLMCQDCKGNPMIDVLIGRQSDGTEQRIRSGQTSIAHMEKLCQDKSPTCKLTKLEVAPAVGWISAWPMGDMSASTAIILRDGDMLTVRSLAADPATARSNAQKVVTALGPLIGK</sequence>
<organism evidence="2 3">
    <name type="scientific">Azorhizobium oxalatiphilum</name>
    <dbReference type="NCBI Taxonomy" id="980631"/>
    <lineage>
        <taxon>Bacteria</taxon>
        <taxon>Pseudomonadati</taxon>
        <taxon>Pseudomonadota</taxon>
        <taxon>Alphaproteobacteria</taxon>
        <taxon>Hyphomicrobiales</taxon>
        <taxon>Xanthobacteraceae</taxon>
        <taxon>Azorhizobium</taxon>
    </lineage>
</organism>
<dbReference type="AlphaFoldDB" id="A0A917F660"/>
<name>A0A917F660_9HYPH</name>
<proteinExistence type="predicted"/>
<keyword evidence="1" id="KW-0732">Signal</keyword>
<gene>
    <name evidence="2" type="ORF">GCM10007301_09050</name>
</gene>
<accession>A0A917F660</accession>
<protein>
    <submittedName>
        <fullName evidence="2">Uncharacterized protein</fullName>
    </submittedName>
</protein>
<feature type="chain" id="PRO_5037480844" evidence="1">
    <location>
        <begin position="26"/>
        <end position="171"/>
    </location>
</feature>